<dbReference type="SUPFAM" id="SSF49464">
    <property type="entry name" value="Carboxypeptidase regulatory domain-like"/>
    <property type="match status" value="1"/>
</dbReference>
<evidence type="ECO:0000313" key="11">
    <source>
        <dbReference type="Proteomes" id="UP000823661"/>
    </source>
</evidence>
<evidence type="ECO:0000256" key="5">
    <source>
        <dbReference type="ARBA" id="ARBA00023136"/>
    </source>
</evidence>
<evidence type="ECO:0000256" key="1">
    <source>
        <dbReference type="ARBA" id="ARBA00004571"/>
    </source>
</evidence>
<feature type="signal peptide" evidence="8">
    <location>
        <begin position="1"/>
        <end position="21"/>
    </location>
</feature>
<dbReference type="AlphaFoldDB" id="A0A9D9ER10"/>
<dbReference type="GO" id="GO:0009279">
    <property type="term" value="C:cell outer membrane"/>
    <property type="evidence" value="ECO:0007669"/>
    <property type="project" value="UniProtKB-SubCell"/>
</dbReference>
<evidence type="ECO:0000256" key="4">
    <source>
        <dbReference type="ARBA" id="ARBA00022692"/>
    </source>
</evidence>
<sequence>MKIHKIFLTLSAVLASVLSYGQDIMTVTGTVTDSSNGLPVPFASIQLKGTMTGANTDGDGKYSMDIPSDGVLIFSSIGYKTVEVPLTGAAVLDVVLHPDTEMLEETIVVAYGTATRSSFTGSAASVDSEKLAERAVANVTGALSGQMSGVQVVQSSGRPGSGATIRIRGMGSMSASNNPLYILDGVPYDGAIENINPADIESMTVLKDAAANAIYGARGANGVVLITTKKGKTGEARVTLDAKWGSNRRMVPNYDVIDSPGQYYELMYRSLYNSQIYAGATSSEAYRYADNTLLNTSNGGLGYQVFTVPAGEKLIGTNFRLNPNVTLGYSDGEYYYIPDNWYDEIFGKGNLRQEYNATVSGSTEKLNYYASFGYLDDDGIISNSGFTRYSGRGKVDYQAKKWLRVGTNMSYSQATYYGDADESSNSSLNLFYAANMVAPIYPMYVRDMYGNIMYESATGTRLYDNGANSTNAQRPFMGNSRAGAVIENDRSTDINTTFNGQWYAHITPIEGLTFSVNYSLTESNDRVNYLSSRWGSSNEEFDGSASVTHQRVSGINCQYLATYKTTIKNHSIEALVGYEQYRLKIQMMNGSNDHLYNPFIGELGNAGGVTNRNVSSYTNNYMTEGILSRVQYSYGDRYFLSASYRRDGSSRFAPGHRWGDFGSIGGAWLLSDENFMAGTRDWLDMLKFKASWGVQGNDNLLYSSGASNYQPYTDQYTVTYSETTGEYAKTMYYKGNENITWETSYAFNTGFDFSFFGDRLGGTVEYFNRKTVDLLYNKQVPSSSGITAGSIPTNVGSILNHGVELELYGTLISTSHLDWTVNFNLTHVTNRILDLADDVKKTGIRGSSSILKIGGSMYQAYYRKYAGIDPDTGQALYYMDPDNDDWSTTTDYNLAALADCGDTMAKVYGGFGTTLNFYGFDFSAQFSYQLGGRLYDGTYQQLMHSGCSQMAGTNWHKDILNSWSPANPDTDIPRLDASDNTYESDSDRFLTSSDYLSINNITLGYTFPEKWVKKLHIASLRVYATGDNLWVFSARKGLDPRMSFGATGGSNSNGNFTYSAMRSISGGLTITF</sequence>
<comment type="caution">
    <text evidence="10">The sequence shown here is derived from an EMBL/GenBank/DDBJ whole genome shotgun (WGS) entry which is preliminary data.</text>
</comment>
<accession>A0A9D9ER10</accession>
<name>A0A9D9ER10_9BACT</name>
<dbReference type="InterPro" id="IPR012910">
    <property type="entry name" value="Plug_dom"/>
</dbReference>
<keyword evidence="10" id="KW-0675">Receptor</keyword>
<evidence type="ECO:0000256" key="7">
    <source>
        <dbReference type="PROSITE-ProRule" id="PRU01360"/>
    </source>
</evidence>
<evidence type="ECO:0000256" key="8">
    <source>
        <dbReference type="SAM" id="SignalP"/>
    </source>
</evidence>
<evidence type="ECO:0000256" key="6">
    <source>
        <dbReference type="ARBA" id="ARBA00023237"/>
    </source>
</evidence>
<dbReference type="NCBIfam" id="TIGR04056">
    <property type="entry name" value="OMP_RagA_SusC"/>
    <property type="match status" value="1"/>
</dbReference>
<dbReference type="InterPro" id="IPR036942">
    <property type="entry name" value="Beta-barrel_TonB_sf"/>
</dbReference>
<comment type="subcellular location">
    <subcellularLocation>
        <location evidence="1 7">Cell outer membrane</location>
        <topology evidence="1 7">Multi-pass membrane protein</topology>
    </subcellularLocation>
</comment>
<dbReference type="Gene3D" id="2.60.40.1120">
    <property type="entry name" value="Carboxypeptidase-like, regulatory domain"/>
    <property type="match status" value="1"/>
</dbReference>
<dbReference type="Proteomes" id="UP000823661">
    <property type="component" value="Unassembled WGS sequence"/>
</dbReference>
<dbReference type="InterPro" id="IPR023996">
    <property type="entry name" value="TonB-dep_OMP_SusC/RagA"/>
</dbReference>
<keyword evidence="5 7" id="KW-0472">Membrane</keyword>
<reference evidence="10" key="2">
    <citation type="journal article" date="2021" name="PeerJ">
        <title>Extensive microbial diversity within the chicken gut microbiome revealed by metagenomics and culture.</title>
        <authorList>
            <person name="Gilroy R."/>
            <person name="Ravi A."/>
            <person name="Getino M."/>
            <person name="Pursley I."/>
            <person name="Horton D.L."/>
            <person name="Alikhan N.F."/>
            <person name="Baker D."/>
            <person name="Gharbi K."/>
            <person name="Hall N."/>
            <person name="Watson M."/>
            <person name="Adriaenssens E.M."/>
            <person name="Foster-Nyarko E."/>
            <person name="Jarju S."/>
            <person name="Secka A."/>
            <person name="Antonio M."/>
            <person name="Oren A."/>
            <person name="Chaudhuri R.R."/>
            <person name="La Ragione R."/>
            <person name="Hildebrand F."/>
            <person name="Pallen M.J."/>
        </authorList>
    </citation>
    <scope>NUCLEOTIDE SEQUENCE</scope>
    <source>
        <strain evidence="10">B1-20833</strain>
    </source>
</reference>
<dbReference type="NCBIfam" id="TIGR04057">
    <property type="entry name" value="SusC_RagA_signa"/>
    <property type="match status" value="1"/>
</dbReference>
<reference evidence="10" key="1">
    <citation type="submission" date="2020-10" db="EMBL/GenBank/DDBJ databases">
        <authorList>
            <person name="Gilroy R."/>
        </authorList>
    </citation>
    <scope>NUCLEOTIDE SEQUENCE</scope>
    <source>
        <strain evidence="10">B1-20833</strain>
    </source>
</reference>
<feature type="chain" id="PRO_5038811692" evidence="8">
    <location>
        <begin position="22"/>
        <end position="1072"/>
    </location>
</feature>
<keyword evidence="3 7" id="KW-1134">Transmembrane beta strand</keyword>
<dbReference type="Gene3D" id="2.40.170.20">
    <property type="entry name" value="TonB-dependent receptor, beta-barrel domain"/>
    <property type="match status" value="1"/>
</dbReference>
<organism evidence="10 11">
    <name type="scientific">Candidatus Cryptobacteroides intestinavium</name>
    <dbReference type="NCBI Taxonomy" id="2840766"/>
    <lineage>
        <taxon>Bacteria</taxon>
        <taxon>Pseudomonadati</taxon>
        <taxon>Bacteroidota</taxon>
        <taxon>Bacteroidia</taxon>
        <taxon>Bacteroidales</taxon>
        <taxon>Candidatus Cryptobacteroides</taxon>
    </lineage>
</organism>
<evidence type="ECO:0000313" key="10">
    <source>
        <dbReference type="EMBL" id="MBO8452053.1"/>
    </source>
</evidence>
<keyword evidence="2 7" id="KW-0813">Transport</keyword>
<feature type="domain" description="TonB-dependent receptor plug" evidence="9">
    <location>
        <begin position="118"/>
        <end position="223"/>
    </location>
</feature>
<dbReference type="Gene3D" id="2.170.130.10">
    <property type="entry name" value="TonB-dependent receptor, plug domain"/>
    <property type="match status" value="1"/>
</dbReference>
<evidence type="ECO:0000256" key="2">
    <source>
        <dbReference type="ARBA" id="ARBA00022448"/>
    </source>
</evidence>
<evidence type="ECO:0000259" key="9">
    <source>
        <dbReference type="Pfam" id="PF07715"/>
    </source>
</evidence>
<dbReference type="InterPro" id="IPR039426">
    <property type="entry name" value="TonB-dep_rcpt-like"/>
</dbReference>
<keyword evidence="8" id="KW-0732">Signal</keyword>
<dbReference type="PROSITE" id="PS52016">
    <property type="entry name" value="TONB_DEPENDENT_REC_3"/>
    <property type="match status" value="1"/>
</dbReference>
<dbReference type="EMBL" id="JADIMI010000038">
    <property type="protein sequence ID" value="MBO8452053.1"/>
    <property type="molecule type" value="Genomic_DNA"/>
</dbReference>
<dbReference type="FunFam" id="2.170.130.10:FF:000008">
    <property type="entry name" value="SusC/RagA family TonB-linked outer membrane protein"/>
    <property type="match status" value="1"/>
</dbReference>
<keyword evidence="4 7" id="KW-0812">Transmembrane</keyword>
<dbReference type="InterPro" id="IPR037066">
    <property type="entry name" value="Plug_dom_sf"/>
</dbReference>
<dbReference type="InterPro" id="IPR008969">
    <property type="entry name" value="CarboxyPept-like_regulatory"/>
</dbReference>
<proteinExistence type="inferred from homology"/>
<gene>
    <name evidence="10" type="ORF">IAC06_04110</name>
</gene>
<dbReference type="SUPFAM" id="SSF56935">
    <property type="entry name" value="Porins"/>
    <property type="match status" value="1"/>
</dbReference>
<dbReference type="InterPro" id="IPR023997">
    <property type="entry name" value="TonB-dep_OMP_SusC/RagA_CS"/>
</dbReference>
<dbReference type="Pfam" id="PF07715">
    <property type="entry name" value="Plug"/>
    <property type="match status" value="1"/>
</dbReference>
<evidence type="ECO:0000256" key="3">
    <source>
        <dbReference type="ARBA" id="ARBA00022452"/>
    </source>
</evidence>
<protein>
    <submittedName>
        <fullName evidence="10">TonB-dependent receptor</fullName>
    </submittedName>
</protein>
<dbReference type="Pfam" id="PF13715">
    <property type="entry name" value="CarbopepD_reg_2"/>
    <property type="match status" value="1"/>
</dbReference>
<comment type="similarity">
    <text evidence="7">Belongs to the TonB-dependent receptor family.</text>
</comment>
<keyword evidence="6 7" id="KW-0998">Cell outer membrane</keyword>